<sequence length="133" mass="15183">MTHMPFPSNENLTIPRRTLATKATDYPWKKLSPGEPPAMTLQLIFGDGRVISYASSDIREMQKRDPGHLQIFVYGMEKYRITIEGRHLDDLFDLLQNSRVRSLTEMGPRTFDHPEDAPSIEKITVEALTGPQL</sequence>
<evidence type="ECO:0000313" key="1">
    <source>
        <dbReference type="EMBL" id="QDV81233.1"/>
    </source>
</evidence>
<proteinExistence type="predicted"/>
<keyword evidence="2" id="KW-1185">Reference proteome</keyword>
<evidence type="ECO:0000313" key="2">
    <source>
        <dbReference type="Proteomes" id="UP000318081"/>
    </source>
</evidence>
<protein>
    <submittedName>
        <fullName evidence="1">Uncharacterized protein</fullName>
    </submittedName>
</protein>
<dbReference type="EMBL" id="CP036432">
    <property type="protein sequence ID" value="QDV81233.1"/>
    <property type="molecule type" value="Genomic_DNA"/>
</dbReference>
<organism evidence="1 2">
    <name type="scientific">Stieleria magnilauensis</name>
    <dbReference type="NCBI Taxonomy" id="2527963"/>
    <lineage>
        <taxon>Bacteria</taxon>
        <taxon>Pseudomonadati</taxon>
        <taxon>Planctomycetota</taxon>
        <taxon>Planctomycetia</taxon>
        <taxon>Pirellulales</taxon>
        <taxon>Pirellulaceae</taxon>
        <taxon>Stieleria</taxon>
    </lineage>
</organism>
<name>A0ABX5XGV6_9BACT</name>
<gene>
    <name evidence="1" type="ORF">TBK1r_01480</name>
</gene>
<accession>A0ABX5XGV6</accession>
<reference evidence="1 2" key="1">
    <citation type="submission" date="2019-02" db="EMBL/GenBank/DDBJ databases">
        <title>Deep-cultivation of Planctomycetes and their phenomic and genomic characterization uncovers novel biology.</title>
        <authorList>
            <person name="Wiegand S."/>
            <person name="Jogler M."/>
            <person name="Boedeker C."/>
            <person name="Pinto D."/>
            <person name="Vollmers J."/>
            <person name="Rivas-Marin E."/>
            <person name="Kohn T."/>
            <person name="Peeters S.H."/>
            <person name="Heuer A."/>
            <person name="Rast P."/>
            <person name="Oberbeckmann S."/>
            <person name="Bunk B."/>
            <person name="Jeske O."/>
            <person name="Meyerdierks A."/>
            <person name="Storesund J.E."/>
            <person name="Kallscheuer N."/>
            <person name="Luecker S."/>
            <person name="Lage O.M."/>
            <person name="Pohl T."/>
            <person name="Merkel B.J."/>
            <person name="Hornburger P."/>
            <person name="Mueller R.-W."/>
            <person name="Bruemmer F."/>
            <person name="Labrenz M."/>
            <person name="Spormann A.M."/>
            <person name="Op den Camp H."/>
            <person name="Overmann J."/>
            <person name="Amann R."/>
            <person name="Jetten M.S.M."/>
            <person name="Mascher T."/>
            <person name="Medema M.H."/>
            <person name="Devos D.P."/>
            <person name="Kaster A.-K."/>
            <person name="Ovreas L."/>
            <person name="Rohde M."/>
            <person name="Galperin M.Y."/>
            <person name="Jogler C."/>
        </authorList>
    </citation>
    <scope>NUCLEOTIDE SEQUENCE [LARGE SCALE GENOMIC DNA]</scope>
    <source>
        <strain evidence="1 2">TBK1r</strain>
    </source>
</reference>
<dbReference type="Proteomes" id="UP000318081">
    <property type="component" value="Chromosome"/>
</dbReference>